<dbReference type="EMBL" id="DPBP01000009">
    <property type="protein sequence ID" value="HCE16650.1"/>
    <property type="molecule type" value="Genomic_DNA"/>
</dbReference>
<dbReference type="STRING" id="229919.GCA_001050195_02464"/>
<evidence type="ECO:0000313" key="3">
    <source>
        <dbReference type="Proteomes" id="UP000264141"/>
    </source>
</evidence>
<keyword evidence="1" id="KW-0812">Transmembrane</keyword>
<protein>
    <recommendedName>
        <fullName evidence="4">DUF4012 domain-containing protein</fullName>
    </recommendedName>
</protein>
<keyword evidence="1" id="KW-1133">Transmembrane helix</keyword>
<evidence type="ECO:0000256" key="1">
    <source>
        <dbReference type="SAM" id="Phobius"/>
    </source>
</evidence>
<dbReference type="AlphaFoldDB" id="A0A3D1JDI2"/>
<gene>
    <name evidence="2" type="ORF">DEQ80_02205</name>
</gene>
<feature type="transmembrane region" description="Helical" evidence="1">
    <location>
        <begin position="12"/>
        <end position="37"/>
    </location>
</feature>
<reference evidence="2 3" key="1">
    <citation type="journal article" date="2018" name="Nat. Biotechnol.">
        <title>A standardized bacterial taxonomy based on genome phylogeny substantially revises the tree of life.</title>
        <authorList>
            <person name="Parks D.H."/>
            <person name="Chuvochina M."/>
            <person name="Waite D.W."/>
            <person name="Rinke C."/>
            <person name="Skarshewski A."/>
            <person name="Chaumeil P.A."/>
            <person name="Hugenholtz P."/>
        </authorList>
    </citation>
    <scope>NUCLEOTIDE SEQUENCE [LARGE SCALE GENOMIC DNA]</scope>
    <source>
        <strain evidence="2">UBA8781</strain>
    </source>
</reference>
<sequence>MKESQFPFKNHSLRCWLLLGVAGGILIWLGILTWHGVGLMISLRKIQSVVDNGVDAGTLQVAVRELEQTSRHADHLLWGMAPLFPVFRLSGWVPGAGGYLSQAELLLLYGKGLAEAGAWLLDGFELSSHGEAFQRQWLNYLETHQEDLQKARQAIEVASRARAGLDFNLLSGNVGEKLRSLDRQFSFVAGGVELLPYLPTLAGEEREQTYLLVVQNSDELRATGGFISAFGLIRLRNGEIVDFVVKDSYSVDRLEVGYPPPPEPLATYMLAGLWVPRDANWSPDFPTAAEEIARLYTLSTGIEVDGVLAIDQQVIVQLVAAIGPLTVEGASEVVHANNVVSWMQRAWEPDPEEGVTGQWWSQRKDFMGHLGAAILRRLTRLSDGKTLFKAGTVFLRAVRQGHFLMYFKNSGAQVALAKAGLDGAVRPGEGDFLMPVDSNIGFNKADALIERTITYRVDARVPQSPQATLILEYTSRAQPGVACVHKEMYGLTYADLQNRCYWNYWRVLVPEGSELIFARVPSVPPEWMLNQKGYHGMVQSSSAEGGTIAFAGLLVLPSGERQTAILSWRLPSQVVRRTKEGWVYELRVQKQPGVVRSGLRLIVQIPEGKKVSPVDGWRPGGQPGEWLWEGWLEETKDFRLVIR</sequence>
<accession>A0A3D1JDI2</accession>
<evidence type="ECO:0000313" key="2">
    <source>
        <dbReference type="EMBL" id="HCE16650.1"/>
    </source>
</evidence>
<dbReference type="InterPro" id="IPR025101">
    <property type="entry name" value="DUF4012"/>
</dbReference>
<evidence type="ECO:0008006" key="4">
    <source>
        <dbReference type="Google" id="ProtNLM"/>
    </source>
</evidence>
<keyword evidence="1" id="KW-0472">Membrane</keyword>
<proteinExistence type="predicted"/>
<name>A0A3D1JDI2_9CHLR</name>
<comment type="caution">
    <text evidence="2">The sequence shown here is derived from an EMBL/GenBank/DDBJ whole genome shotgun (WGS) entry which is preliminary data.</text>
</comment>
<organism evidence="2 3">
    <name type="scientific">Anaerolinea thermolimosa</name>
    <dbReference type="NCBI Taxonomy" id="229919"/>
    <lineage>
        <taxon>Bacteria</taxon>
        <taxon>Bacillati</taxon>
        <taxon>Chloroflexota</taxon>
        <taxon>Anaerolineae</taxon>
        <taxon>Anaerolineales</taxon>
        <taxon>Anaerolineaceae</taxon>
        <taxon>Anaerolinea</taxon>
    </lineage>
</organism>
<dbReference type="Pfam" id="PF13196">
    <property type="entry name" value="DUF4012"/>
    <property type="match status" value="1"/>
</dbReference>
<dbReference type="Proteomes" id="UP000264141">
    <property type="component" value="Unassembled WGS sequence"/>
</dbReference>